<name>A0A3E0HAR0_9PSEU</name>
<dbReference type="SUPFAM" id="SSF54593">
    <property type="entry name" value="Glyoxalase/Bleomycin resistance protein/Dihydroxybiphenyl dioxygenase"/>
    <property type="match status" value="1"/>
</dbReference>
<dbReference type="PROSITE" id="PS51819">
    <property type="entry name" value="VOC"/>
    <property type="match status" value="1"/>
</dbReference>
<dbReference type="OrthoDB" id="9795306at2"/>
<feature type="domain" description="VOC" evidence="1">
    <location>
        <begin position="163"/>
        <end position="268"/>
    </location>
</feature>
<dbReference type="InterPro" id="IPR037523">
    <property type="entry name" value="VOC_core"/>
</dbReference>
<dbReference type="Pfam" id="PF18029">
    <property type="entry name" value="Glyoxalase_6"/>
    <property type="match status" value="1"/>
</dbReference>
<dbReference type="RefSeq" id="WP_116178296.1">
    <property type="nucleotide sequence ID" value="NZ_CP144375.1"/>
</dbReference>
<proteinExistence type="predicted"/>
<dbReference type="AlphaFoldDB" id="A0A3E0HAR0"/>
<reference evidence="2 3" key="1">
    <citation type="submission" date="2018-08" db="EMBL/GenBank/DDBJ databases">
        <title>Genomic Encyclopedia of Archaeal and Bacterial Type Strains, Phase II (KMG-II): from individual species to whole genera.</title>
        <authorList>
            <person name="Goeker M."/>
        </authorList>
    </citation>
    <scope>NUCLEOTIDE SEQUENCE [LARGE SCALE GENOMIC DNA]</scope>
    <source>
        <strain evidence="2 3">DSM 45791</strain>
    </source>
</reference>
<dbReference type="GO" id="GO:0016829">
    <property type="term" value="F:lyase activity"/>
    <property type="evidence" value="ECO:0007669"/>
    <property type="project" value="UniProtKB-KW"/>
</dbReference>
<organism evidence="2 3">
    <name type="scientific">Kutzneria buriramensis</name>
    <dbReference type="NCBI Taxonomy" id="1045776"/>
    <lineage>
        <taxon>Bacteria</taxon>
        <taxon>Bacillati</taxon>
        <taxon>Actinomycetota</taxon>
        <taxon>Actinomycetes</taxon>
        <taxon>Pseudonocardiales</taxon>
        <taxon>Pseudonocardiaceae</taxon>
        <taxon>Kutzneria</taxon>
    </lineage>
</organism>
<protein>
    <submittedName>
        <fullName evidence="2">Putative enzyme related to lactoylglutathione lyase</fullName>
    </submittedName>
</protein>
<dbReference type="InterPro" id="IPR029068">
    <property type="entry name" value="Glyas_Bleomycin-R_OHBP_Dase"/>
</dbReference>
<dbReference type="Gene3D" id="3.10.180.10">
    <property type="entry name" value="2,3-Dihydroxybiphenyl 1,2-Dioxygenase, domain 1"/>
    <property type="match status" value="2"/>
</dbReference>
<dbReference type="PANTHER" id="PTHR33993">
    <property type="entry name" value="GLYOXALASE-RELATED"/>
    <property type="match status" value="1"/>
</dbReference>
<comment type="caution">
    <text evidence="2">The sequence shown here is derived from an EMBL/GenBank/DDBJ whole genome shotgun (WGS) entry which is preliminary data.</text>
</comment>
<evidence type="ECO:0000313" key="3">
    <source>
        <dbReference type="Proteomes" id="UP000256269"/>
    </source>
</evidence>
<dbReference type="PANTHER" id="PTHR33993:SF14">
    <property type="entry name" value="GB|AAF24581.1"/>
    <property type="match status" value="1"/>
</dbReference>
<dbReference type="Proteomes" id="UP000256269">
    <property type="component" value="Unassembled WGS sequence"/>
</dbReference>
<gene>
    <name evidence="2" type="ORF">BCF44_112197</name>
</gene>
<evidence type="ECO:0000259" key="1">
    <source>
        <dbReference type="PROSITE" id="PS51819"/>
    </source>
</evidence>
<dbReference type="InterPro" id="IPR052164">
    <property type="entry name" value="Anthracycline_SecMetBiosynth"/>
</dbReference>
<sequence>MTDPFEDLLEPVIPVDPDPRFAASLRALLEAAFVRPMSGGAMPTTIAQGDVVYASVWSPDSARAAAFYRTVLGWNVSDDGRRVVGLGQHLGLWTDPRRTTFLSHSVADMDAAMERVRAAGGTAGDAVEEPYGLSAMCVDNQGLPFALHHAEPGARSETFAQGEIVYLTMHVRDSLSAREFYGSVFGWTFTPGRVEDGWQVQGPYPGFGMQGGHAEAAVLPMYAVDDVVAAVARVRAAGGTATDPEQMPYGITSDCVDDQGLGFYLGQL</sequence>
<accession>A0A3E0HAR0</accession>
<keyword evidence="3" id="KW-1185">Reference proteome</keyword>
<dbReference type="EMBL" id="QUNO01000012">
    <property type="protein sequence ID" value="REH41115.1"/>
    <property type="molecule type" value="Genomic_DNA"/>
</dbReference>
<evidence type="ECO:0000313" key="2">
    <source>
        <dbReference type="EMBL" id="REH41115.1"/>
    </source>
</evidence>
<keyword evidence="2" id="KW-0456">Lyase</keyword>
<dbReference type="InterPro" id="IPR041581">
    <property type="entry name" value="Glyoxalase_6"/>
</dbReference>